<dbReference type="STRING" id="1150864.MILUP08_44756"/>
<dbReference type="EMBL" id="CAIE01000036">
    <property type="protein sequence ID" value="CCH19878.1"/>
    <property type="molecule type" value="Genomic_DNA"/>
</dbReference>
<keyword evidence="2" id="KW-1185">Reference proteome</keyword>
<protein>
    <submittedName>
        <fullName evidence="1">Uncharacterized protein</fullName>
    </submittedName>
</protein>
<organism evidence="1 2">
    <name type="scientific">Micromonospora lupini str. Lupac 08</name>
    <dbReference type="NCBI Taxonomy" id="1150864"/>
    <lineage>
        <taxon>Bacteria</taxon>
        <taxon>Bacillati</taxon>
        <taxon>Actinomycetota</taxon>
        <taxon>Actinomycetes</taxon>
        <taxon>Micromonosporales</taxon>
        <taxon>Micromonosporaceae</taxon>
        <taxon>Micromonospora</taxon>
    </lineage>
</organism>
<name>I0L7T1_9ACTN</name>
<proteinExistence type="predicted"/>
<sequence length="22" mass="2298">MATAMAATAVSDFRMAHLAEDS</sequence>
<accession>I0L7T1</accession>
<gene>
    <name evidence="1" type="ORF">MILUP08_44756</name>
</gene>
<evidence type="ECO:0000313" key="1">
    <source>
        <dbReference type="EMBL" id="CCH19878.1"/>
    </source>
</evidence>
<dbReference type="Proteomes" id="UP000003448">
    <property type="component" value="Unassembled WGS sequence"/>
</dbReference>
<evidence type="ECO:0000313" key="2">
    <source>
        <dbReference type="Proteomes" id="UP000003448"/>
    </source>
</evidence>
<dbReference type="AlphaFoldDB" id="I0L7T1"/>
<reference evidence="1 2" key="1">
    <citation type="journal article" date="2012" name="J. Bacteriol.">
        <title>Genome Sequence of Micromonospora lupini Lupac 08, Isolated from Root Nodules of Lupinus angustifolius.</title>
        <authorList>
            <person name="Alonso-Vega P."/>
            <person name="Normand P."/>
            <person name="Bacigalupe R."/>
            <person name="Pujic P."/>
            <person name="Lajus A."/>
            <person name="Vallenet D."/>
            <person name="Carro L."/>
            <person name="Coll P."/>
            <person name="Trujillo M.E."/>
        </authorList>
    </citation>
    <scope>NUCLEOTIDE SEQUENCE [LARGE SCALE GENOMIC DNA]</scope>
    <source>
        <strain evidence="1 2">Lupac 08</strain>
    </source>
</reference>